<reference evidence="4" key="1">
    <citation type="submission" date="2018-09" db="EMBL/GenBank/DDBJ databases">
        <authorList>
            <person name="Zhu H."/>
        </authorList>
    </citation>
    <scope>NUCLEOTIDE SEQUENCE [LARGE SCALE GENOMIC DNA]</scope>
    <source>
        <strain evidence="4">K2W31S-8</strain>
    </source>
</reference>
<proteinExistence type="predicted"/>
<gene>
    <name evidence="3" type="ORF">D3880_04590</name>
</gene>
<keyword evidence="1" id="KW-0732">Signal</keyword>
<evidence type="ECO:0000259" key="2">
    <source>
        <dbReference type="Pfam" id="PF19657"/>
    </source>
</evidence>
<dbReference type="KEGG" id="pcav:D3880_04590"/>
<evidence type="ECO:0000256" key="1">
    <source>
        <dbReference type="SAM" id="SignalP"/>
    </source>
</evidence>
<evidence type="ECO:0000313" key="4">
    <source>
        <dbReference type="Proteomes" id="UP000265560"/>
    </source>
</evidence>
<dbReference type="Proteomes" id="UP000265560">
    <property type="component" value="Chromosome"/>
</dbReference>
<dbReference type="EMBL" id="CP032419">
    <property type="protein sequence ID" value="AYC31709.1"/>
    <property type="molecule type" value="Genomic_DNA"/>
</dbReference>
<keyword evidence="4" id="KW-1185">Reference proteome</keyword>
<feature type="signal peptide" evidence="1">
    <location>
        <begin position="1"/>
        <end position="19"/>
    </location>
</feature>
<dbReference type="InterPro" id="IPR046158">
    <property type="entry name" value="DUF6160"/>
</dbReference>
<accession>A0A385YXP1</accession>
<feature type="chain" id="PRO_5017474029" description="DUF6160 domain-containing protein" evidence="1">
    <location>
        <begin position="20"/>
        <end position="202"/>
    </location>
</feature>
<dbReference type="Pfam" id="PF19657">
    <property type="entry name" value="DUF6160"/>
    <property type="match status" value="1"/>
</dbReference>
<name>A0A385YXP1_9PSED</name>
<evidence type="ECO:0000313" key="3">
    <source>
        <dbReference type="EMBL" id="AYC31709.1"/>
    </source>
</evidence>
<dbReference type="OrthoDB" id="6955360at2"/>
<sequence length="202" mass="21225">MICARAVFALLLVPALVSAELQPLEDTTLSQLSGQGGVYLSGEFSINKDGGALWGTPANNNPAQWTASQRSCASGGSGAAAEACGMRLAIRSEANGGWYVLDNLKGIFSFEGLTLRTRTINSGFNGDGVGFNQDVLEFGLPSELRYKQGSFAFGVANQGGWRNNASSAANGGDPSYQQTNIYSAKIDGSIRMQGNVLVFPKN</sequence>
<protein>
    <recommendedName>
        <fullName evidence="2">DUF6160 domain-containing protein</fullName>
    </recommendedName>
</protein>
<feature type="domain" description="DUF6160" evidence="2">
    <location>
        <begin position="7"/>
        <end position="47"/>
    </location>
</feature>
<dbReference type="AlphaFoldDB" id="A0A385YXP1"/>
<dbReference type="RefSeq" id="WP_119892333.1">
    <property type="nucleotide sequence ID" value="NZ_CP032419.1"/>
</dbReference>
<organism evidence="3 4">
    <name type="scientific">Pseudomonas cavernae</name>
    <dbReference type="NCBI Taxonomy" id="2320867"/>
    <lineage>
        <taxon>Bacteria</taxon>
        <taxon>Pseudomonadati</taxon>
        <taxon>Pseudomonadota</taxon>
        <taxon>Gammaproteobacteria</taxon>
        <taxon>Pseudomonadales</taxon>
        <taxon>Pseudomonadaceae</taxon>
        <taxon>Pseudomonas</taxon>
    </lineage>
</organism>